<dbReference type="CDD" id="cd03219">
    <property type="entry name" value="ABC_Mj1267_LivG_branched"/>
    <property type="match status" value="1"/>
</dbReference>
<dbReference type="GO" id="GO:0005886">
    <property type="term" value="C:plasma membrane"/>
    <property type="evidence" value="ECO:0007669"/>
    <property type="project" value="TreeGrafter"/>
</dbReference>
<gene>
    <name evidence="5" type="primary">urtD</name>
    <name evidence="5" type="ORF">H9870_09245</name>
</gene>
<dbReference type="AlphaFoldDB" id="A0A9D1UL10"/>
<reference evidence="5" key="1">
    <citation type="journal article" date="2021" name="PeerJ">
        <title>Extensive microbial diversity within the chicken gut microbiome revealed by metagenomics and culture.</title>
        <authorList>
            <person name="Gilroy R."/>
            <person name="Ravi A."/>
            <person name="Getino M."/>
            <person name="Pursley I."/>
            <person name="Horton D.L."/>
            <person name="Alikhan N.F."/>
            <person name="Baker D."/>
            <person name="Gharbi K."/>
            <person name="Hall N."/>
            <person name="Watson M."/>
            <person name="Adriaenssens E.M."/>
            <person name="Foster-Nyarko E."/>
            <person name="Jarju S."/>
            <person name="Secka A."/>
            <person name="Antonio M."/>
            <person name="Oren A."/>
            <person name="Chaudhuri R.R."/>
            <person name="La Ragione R."/>
            <person name="Hildebrand F."/>
            <person name="Pallen M.J."/>
        </authorList>
    </citation>
    <scope>NUCLEOTIDE SEQUENCE</scope>
    <source>
        <strain evidence="5">CHK32-1732</strain>
    </source>
</reference>
<evidence type="ECO:0000256" key="2">
    <source>
        <dbReference type="ARBA" id="ARBA00022741"/>
    </source>
</evidence>
<dbReference type="EMBL" id="DXGC01000077">
    <property type="protein sequence ID" value="HIW91829.1"/>
    <property type="molecule type" value="Genomic_DNA"/>
</dbReference>
<keyword evidence="3 5" id="KW-0067">ATP-binding</keyword>
<dbReference type="PROSITE" id="PS50893">
    <property type="entry name" value="ABC_TRANSPORTER_2"/>
    <property type="match status" value="1"/>
</dbReference>
<evidence type="ECO:0000256" key="3">
    <source>
        <dbReference type="ARBA" id="ARBA00022840"/>
    </source>
</evidence>
<dbReference type="GO" id="GO:0016887">
    <property type="term" value="F:ATP hydrolysis activity"/>
    <property type="evidence" value="ECO:0007669"/>
    <property type="project" value="InterPro"/>
</dbReference>
<feature type="domain" description="ABC transporter" evidence="4">
    <location>
        <begin position="12"/>
        <end position="248"/>
    </location>
</feature>
<evidence type="ECO:0000313" key="5">
    <source>
        <dbReference type="EMBL" id="HIW91829.1"/>
    </source>
</evidence>
<organism evidence="5 6">
    <name type="scientific">Candidatus Corynebacterium avicola</name>
    <dbReference type="NCBI Taxonomy" id="2838527"/>
    <lineage>
        <taxon>Bacteria</taxon>
        <taxon>Bacillati</taxon>
        <taxon>Actinomycetota</taxon>
        <taxon>Actinomycetes</taxon>
        <taxon>Mycobacteriales</taxon>
        <taxon>Corynebacteriaceae</taxon>
        <taxon>Corynebacterium</taxon>
    </lineage>
</organism>
<dbReference type="Pfam" id="PF12399">
    <property type="entry name" value="BCA_ABC_TP_C"/>
    <property type="match status" value="1"/>
</dbReference>
<accession>A0A9D1UL10</accession>
<dbReference type="InterPro" id="IPR003593">
    <property type="entry name" value="AAA+_ATPase"/>
</dbReference>
<evidence type="ECO:0000313" key="6">
    <source>
        <dbReference type="Proteomes" id="UP000824190"/>
    </source>
</evidence>
<dbReference type="PANTHER" id="PTHR45772:SF8">
    <property type="entry name" value="HIGH-AFFINITY BRANCHED-CHAIN AMINO ACID TRANSPORT ATP-BINDING PROTEIN"/>
    <property type="match status" value="1"/>
</dbReference>
<dbReference type="Pfam" id="PF00005">
    <property type="entry name" value="ABC_tran"/>
    <property type="match status" value="1"/>
</dbReference>
<dbReference type="InterPro" id="IPR032823">
    <property type="entry name" value="BCA_ABC_TP_C"/>
</dbReference>
<dbReference type="Gene3D" id="3.40.50.300">
    <property type="entry name" value="P-loop containing nucleotide triphosphate hydrolases"/>
    <property type="match status" value="1"/>
</dbReference>
<evidence type="ECO:0000256" key="1">
    <source>
        <dbReference type="ARBA" id="ARBA00022448"/>
    </source>
</evidence>
<proteinExistence type="predicted"/>
<dbReference type="SMART" id="SM00382">
    <property type="entry name" value="AAA"/>
    <property type="match status" value="1"/>
</dbReference>
<evidence type="ECO:0000259" key="4">
    <source>
        <dbReference type="PROSITE" id="PS50893"/>
    </source>
</evidence>
<dbReference type="SUPFAM" id="SSF52540">
    <property type="entry name" value="P-loop containing nucleoside triphosphate hydrolases"/>
    <property type="match status" value="1"/>
</dbReference>
<name>A0A9D1UL10_9CORY</name>
<dbReference type="InterPro" id="IPR003439">
    <property type="entry name" value="ABC_transporter-like_ATP-bd"/>
</dbReference>
<keyword evidence="1" id="KW-0813">Transport</keyword>
<dbReference type="GO" id="GO:0005524">
    <property type="term" value="F:ATP binding"/>
    <property type="evidence" value="ECO:0007669"/>
    <property type="project" value="UniProtKB-KW"/>
</dbReference>
<keyword evidence="2" id="KW-0547">Nucleotide-binding</keyword>
<dbReference type="InterPro" id="IPR027417">
    <property type="entry name" value="P-loop_NTPase"/>
</dbReference>
<dbReference type="InterPro" id="IPR051120">
    <property type="entry name" value="ABC_AA/LPS_Transport"/>
</dbReference>
<dbReference type="NCBIfam" id="TIGR03411">
    <property type="entry name" value="urea_trans_UrtD"/>
    <property type="match status" value="1"/>
</dbReference>
<dbReference type="PANTHER" id="PTHR45772">
    <property type="entry name" value="CONSERVED COMPONENT OF ABC TRANSPORTER FOR NATURAL AMINO ACIDS-RELATED"/>
    <property type="match status" value="1"/>
</dbReference>
<reference evidence="5" key="2">
    <citation type="submission" date="2021-04" db="EMBL/GenBank/DDBJ databases">
        <authorList>
            <person name="Gilroy R."/>
        </authorList>
    </citation>
    <scope>NUCLEOTIDE SEQUENCE</scope>
    <source>
        <strain evidence="5">CHK32-1732</strain>
    </source>
</reference>
<dbReference type="Proteomes" id="UP000824190">
    <property type="component" value="Unassembled WGS sequence"/>
</dbReference>
<comment type="caution">
    <text evidence="5">The sequence shown here is derived from an EMBL/GenBank/DDBJ whole genome shotgun (WGS) entry which is preliminary data.</text>
</comment>
<dbReference type="InterPro" id="IPR017781">
    <property type="entry name" value="ABC_transptr_urea_ATP-bd_UrtD"/>
</dbReference>
<protein>
    <submittedName>
        <fullName evidence="5">Urea ABC transporter ATP-binding protein UrtD</fullName>
    </submittedName>
</protein>
<sequence>MTDNKTNGSGGLAVDNLTVRFGEFTAVNEVSFRTDPGEVHFLIGPNGAGKTTCVDAITGLAPGTGSVTLDGREILGTPVQKIARLGVGRTFQTASVFEELSVLQNLDIACGLHRKRRSLFSVRRYVDPRIEEALELTGLRPLENRKAGILSHGQKQWLEIAMLLVQDARALMLDEPVAGMSEEERIATGELLTRIAPGRMVLVVEHDMEFMRRFASRVTVLNRGEILAEGSVDEVQAHPAVQQVYLGTETESTIGAE</sequence>